<feature type="transmembrane region" description="Helical" evidence="1">
    <location>
        <begin position="88"/>
        <end position="113"/>
    </location>
</feature>
<keyword evidence="1" id="KW-1133">Transmembrane helix</keyword>
<reference evidence="2 3" key="1">
    <citation type="submission" date="2020-09" db="EMBL/GenBank/DDBJ databases">
        <title>Brevundimonas sp. LVF1 isolated from an oligotrophic pond in Goettingen, Germany.</title>
        <authorList>
            <person name="Friedrich I."/>
            <person name="Klassen A."/>
            <person name="Neubauer H."/>
            <person name="Schneider D."/>
            <person name="Hertel R."/>
            <person name="Daniel R."/>
        </authorList>
    </citation>
    <scope>NUCLEOTIDE SEQUENCE [LARGE SCALE GENOMIC DNA]</scope>
    <source>
        <strain evidence="2 3">LVF1</strain>
    </source>
</reference>
<keyword evidence="3" id="KW-1185">Reference proteome</keyword>
<evidence type="ECO:0000313" key="3">
    <source>
        <dbReference type="Proteomes" id="UP000663942"/>
    </source>
</evidence>
<evidence type="ECO:0000313" key="2">
    <source>
        <dbReference type="EMBL" id="QTC86631.1"/>
    </source>
</evidence>
<feature type="transmembrane region" description="Helical" evidence="1">
    <location>
        <begin position="119"/>
        <end position="139"/>
    </location>
</feature>
<accession>A0ABX7SHK4</accession>
<sequence>MNRRFSFPNPFGPVDSGSTAQAMARLSALAFWLWAATGLMQAGLVWYASDASYAEFRGATTGFAVFFALTAGLLGWMQWRRPNRILPVFGLAWALYELSSFGVSLLVGAPLGVAGVPGLGRMIAATAMLACVVLHVGGLRGATALARFATAPLASKR</sequence>
<dbReference type="RefSeq" id="WP_207822173.1">
    <property type="nucleotide sequence ID" value="NZ_CP062006.1"/>
</dbReference>
<keyword evidence="1" id="KW-0812">Transmembrane</keyword>
<name>A0ABX7SHK4_9CAUL</name>
<dbReference type="Proteomes" id="UP000663942">
    <property type="component" value="Chromosome"/>
</dbReference>
<dbReference type="EMBL" id="CP062006">
    <property type="protein sequence ID" value="QTC86631.1"/>
    <property type="molecule type" value="Genomic_DNA"/>
</dbReference>
<organism evidence="2 3">
    <name type="scientific">Brevundimonas pondensis</name>
    <dbReference type="NCBI Taxonomy" id="2774189"/>
    <lineage>
        <taxon>Bacteria</taxon>
        <taxon>Pseudomonadati</taxon>
        <taxon>Pseudomonadota</taxon>
        <taxon>Alphaproteobacteria</taxon>
        <taxon>Caulobacterales</taxon>
        <taxon>Caulobacteraceae</taxon>
        <taxon>Brevundimonas</taxon>
    </lineage>
</organism>
<feature type="transmembrane region" description="Helical" evidence="1">
    <location>
        <begin position="26"/>
        <end position="47"/>
    </location>
</feature>
<keyword evidence="1" id="KW-0472">Membrane</keyword>
<proteinExistence type="predicted"/>
<evidence type="ECO:0000256" key="1">
    <source>
        <dbReference type="SAM" id="Phobius"/>
    </source>
</evidence>
<feature type="transmembrane region" description="Helical" evidence="1">
    <location>
        <begin position="59"/>
        <end position="76"/>
    </location>
</feature>
<gene>
    <name evidence="2" type="ORF">IFE19_10765</name>
</gene>
<protein>
    <submittedName>
        <fullName evidence="2">Uncharacterized protein</fullName>
    </submittedName>
</protein>